<protein>
    <submittedName>
        <fullName evidence="1">Uncharacterized protein</fullName>
    </submittedName>
</protein>
<dbReference type="Gramene" id="TKV95205">
    <property type="protein sequence ID" value="TKV95205"/>
    <property type="gene ID" value="SEVIR_9G346851v2"/>
</dbReference>
<reference evidence="1" key="1">
    <citation type="submission" date="2019-03" db="EMBL/GenBank/DDBJ databases">
        <title>WGS assembly of Setaria viridis.</title>
        <authorList>
            <person name="Huang P."/>
            <person name="Jenkins J."/>
            <person name="Grimwood J."/>
            <person name="Barry K."/>
            <person name="Healey A."/>
            <person name="Mamidi S."/>
            <person name="Sreedasyam A."/>
            <person name="Shu S."/>
            <person name="Feldman M."/>
            <person name="Wu J."/>
            <person name="Yu Y."/>
            <person name="Chen C."/>
            <person name="Johnson J."/>
            <person name="Rokhsar D."/>
            <person name="Baxter I."/>
            <person name="Schmutz J."/>
            <person name="Brutnell T."/>
            <person name="Kellogg E."/>
        </authorList>
    </citation>
    <scope>NUCLEOTIDE SEQUENCE [LARGE SCALE GENOMIC DNA]</scope>
</reference>
<evidence type="ECO:0000313" key="1">
    <source>
        <dbReference type="EMBL" id="TKV95205.1"/>
    </source>
</evidence>
<sequence>MLNYSYTDGNPICTKDFKLQAHLTFYRLFQLASSPWFEIYGSACDRPCDVLESALIHALAYIDEVLDFMIGDLSYVAYLRKQSELLNM</sequence>
<keyword evidence="2" id="KW-1185">Reference proteome</keyword>
<evidence type="ECO:0000313" key="2">
    <source>
        <dbReference type="Proteomes" id="UP000298652"/>
    </source>
</evidence>
<name>A0A4V6Y7S4_SETVI</name>
<dbReference type="Proteomes" id="UP000298652">
    <property type="component" value="Chromosome 9"/>
</dbReference>
<dbReference type="AlphaFoldDB" id="A0A4V6Y7S4"/>
<gene>
    <name evidence="1" type="ORF">SEVIR_9G346851v2</name>
</gene>
<organism evidence="1 2">
    <name type="scientific">Setaria viridis</name>
    <name type="common">Green bristlegrass</name>
    <name type="synonym">Setaria italica subsp. viridis</name>
    <dbReference type="NCBI Taxonomy" id="4556"/>
    <lineage>
        <taxon>Eukaryota</taxon>
        <taxon>Viridiplantae</taxon>
        <taxon>Streptophyta</taxon>
        <taxon>Embryophyta</taxon>
        <taxon>Tracheophyta</taxon>
        <taxon>Spermatophyta</taxon>
        <taxon>Magnoliopsida</taxon>
        <taxon>Liliopsida</taxon>
        <taxon>Poales</taxon>
        <taxon>Poaceae</taxon>
        <taxon>PACMAD clade</taxon>
        <taxon>Panicoideae</taxon>
        <taxon>Panicodae</taxon>
        <taxon>Paniceae</taxon>
        <taxon>Cenchrinae</taxon>
        <taxon>Setaria</taxon>
    </lineage>
</organism>
<dbReference type="EMBL" id="CM016560">
    <property type="protein sequence ID" value="TKV95205.1"/>
    <property type="molecule type" value="Genomic_DNA"/>
</dbReference>
<accession>A0A4V6Y7S4</accession>
<proteinExistence type="predicted"/>